<dbReference type="Proteomes" id="UP000270487">
    <property type="component" value="Chromosome"/>
</dbReference>
<dbReference type="SUPFAM" id="SSF52777">
    <property type="entry name" value="CoA-dependent acyltransferases"/>
    <property type="match status" value="2"/>
</dbReference>
<organism evidence="2 3">
    <name type="scientific">Serratia fonticola</name>
    <dbReference type="NCBI Taxonomy" id="47917"/>
    <lineage>
        <taxon>Bacteria</taxon>
        <taxon>Pseudomonadati</taxon>
        <taxon>Pseudomonadota</taxon>
        <taxon>Gammaproteobacteria</taxon>
        <taxon>Enterobacterales</taxon>
        <taxon>Yersiniaceae</taxon>
        <taxon>Serratia</taxon>
    </lineage>
</organism>
<dbReference type="GO" id="GO:0031177">
    <property type="term" value="F:phosphopantetheine binding"/>
    <property type="evidence" value="ECO:0007669"/>
    <property type="project" value="TreeGrafter"/>
</dbReference>
<dbReference type="EMBL" id="LR134492">
    <property type="protein sequence ID" value="VEI64429.1"/>
    <property type="molecule type" value="Genomic_DNA"/>
</dbReference>
<dbReference type="RefSeq" id="WP_141131242.1">
    <property type="nucleotide sequence ID" value="NZ_CAMISI010000011.1"/>
</dbReference>
<dbReference type="GO" id="GO:0003824">
    <property type="term" value="F:catalytic activity"/>
    <property type="evidence" value="ECO:0007669"/>
    <property type="project" value="InterPro"/>
</dbReference>
<dbReference type="Gene3D" id="3.30.559.10">
    <property type="entry name" value="Chloramphenicol acetyltransferase-like domain"/>
    <property type="match status" value="1"/>
</dbReference>
<dbReference type="Pfam" id="PF00668">
    <property type="entry name" value="Condensation"/>
    <property type="match status" value="1"/>
</dbReference>
<dbReference type="GO" id="GO:0044550">
    <property type="term" value="P:secondary metabolite biosynthetic process"/>
    <property type="evidence" value="ECO:0007669"/>
    <property type="project" value="TreeGrafter"/>
</dbReference>
<dbReference type="Gene3D" id="3.30.559.30">
    <property type="entry name" value="Nonribosomal peptide synthetase, condensation domain"/>
    <property type="match status" value="1"/>
</dbReference>
<dbReference type="InterPro" id="IPR001242">
    <property type="entry name" value="Condensation_dom"/>
</dbReference>
<dbReference type="PANTHER" id="PTHR45527">
    <property type="entry name" value="NONRIBOSOMAL PEPTIDE SYNTHETASE"/>
    <property type="match status" value="1"/>
</dbReference>
<dbReference type="InterPro" id="IPR023213">
    <property type="entry name" value="CAT-like_dom_sf"/>
</dbReference>
<accession>A0A3S4X315</accession>
<dbReference type="PANTHER" id="PTHR45527:SF1">
    <property type="entry name" value="FATTY ACID SYNTHASE"/>
    <property type="match status" value="1"/>
</dbReference>
<evidence type="ECO:0000313" key="3">
    <source>
        <dbReference type="Proteomes" id="UP000270487"/>
    </source>
</evidence>
<dbReference type="GO" id="GO:0005737">
    <property type="term" value="C:cytoplasm"/>
    <property type="evidence" value="ECO:0007669"/>
    <property type="project" value="TreeGrafter"/>
</dbReference>
<evidence type="ECO:0000313" key="2">
    <source>
        <dbReference type="EMBL" id="VEI64429.1"/>
    </source>
</evidence>
<gene>
    <name evidence="2" type="primary">dhbF_1</name>
    <name evidence="2" type="ORF">NCTC13193_01143</name>
</gene>
<reference evidence="2 3" key="1">
    <citation type="submission" date="2018-12" db="EMBL/GenBank/DDBJ databases">
        <authorList>
            <consortium name="Pathogen Informatics"/>
        </authorList>
    </citation>
    <scope>NUCLEOTIDE SEQUENCE [LARGE SCALE GENOMIC DNA]</scope>
    <source>
        <strain evidence="2 3">NCTC13193</strain>
    </source>
</reference>
<name>A0A3S4X315_SERFO</name>
<dbReference type="GO" id="GO:0043041">
    <property type="term" value="P:amino acid activation for nonribosomal peptide biosynthetic process"/>
    <property type="evidence" value="ECO:0007669"/>
    <property type="project" value="TreeGrafter"/>
</dbReference>
<proteinExistence type="predicted"/>
<dbReference type="AlphaFoldDB" id="A0A3S4X315"/>
<protein>
    <submittedName>
        <fullName evidence="2">Dimodular nonribosomal peptide synthase</fullName>
    </submittedName>
</protein>
<evidence type="ECO:0000259" key="1">
    <source>
        <dbReference type="Pfam" id="PF00668"/>
    </source>
</evidence>
<feature type="domain" description="Condensation" evidence="1">
    <location>
        <begin position="11"/>
        <end position="426"/>
    </location>
</feature>
<sequence length="440" mass="50115">MLETVQSVRWLPLTPAQFDFWEEFSFHPHQPVSTVAHRITLRGEIDEPGLLAALEQVVAETDVFTIQFQLPDNDDLPLQRCNPQLRPRVRLIELQQTDVAESMMQADIERQLNLLSQPLAVVWLIRFSPTHYTVYIRAHHIIIDGFGMALIEHRLAELYRTRLQKTTASQPFHAFYDFLAEEQHYASSEKSRQDAEYWRRYVTDAPSLPVLQKGGEDYGAECLHSEAVLPEHFSQQLSAFSERCGTGWPDLLLALSAAWLTFRLYGENKAEVQPIWVPVMNRRGMVAASVPALAVNILPLFVQVEPQEKVVDYVKRTAKTLRDLRAHGRYRIETLAADQGLGKGTRYFFSPLINVLPFDPPLFAGCEAEREVMASGPGDGFNITWRGRTDASELHIDIDADPAMYASLNVEEMFTHLHSFLSRAMMPEAGQQPVYQLLNQ</sequence>